<sequence>MDLDRDVVYWNAHAFCNSKLLAALKDLLALRAAQFTVEKGWDPFLDASIPGLDTIPPPFYEKWKKMLEENSSLGLLIEEVLQVCWEDVEPIIKENEGSKLQRLMTEKLSWALEVGSCWLHWKSISRPGGSPRMCAGDLPQKLLETESQCQALQNDRPRLLLQKKMGSKVKRVDVDFYRADLTDLPFEFGETCFFLVSKFSDLPMAEMLTNRGTALGSLACRFDGLQEHMAIIEATGRLEDYVMVANPEAVHHLHVFEDLPHEDVPFGVGVVDLGSKDERVQTEQLYQDLLCLEPVLKARSVTHLLTVLTGYGPSTMPFFAEATVHHTLKQLCGLVEYLARHCKSLRRVTVASYKSETAQQIREYFSGGRTVGETSIDELQRQLRDVGFTRWLEAFHLHAALENFIEKAQQTVAERKDYHLQLSSSMRELIGRFVEHFLMASFGIKEAYIESQRDTCCHGWNWVMDGFHTLSQFTTCDSGTLDDALLPIGARRSAKH</sequence>
<protein>
    <submittedName>
        <fullName evidence="1">Uncharacterized protein</fullName>
    </submittedName>
</protein>
<evidence type="ECO:0000313" key="2">
    <source>
        <dbReference type="Proteomes" id="UP001642464"/>
    </source>
</evidence>
<keyword evidence="2" id="KW-1185">Reference proteome</keyword>
<proteinExistence type="predicted"/>
<dbReference type="EMBL" id="CAXAMM010025502">
    <property type="protein sequence ID" value="CAK9057048.1"/>
    <property type="molecule type" value="Genomic_DNA"/>
</dbReference>
<reference evidence="1 2" key="1">
    <citation type="submission" date="2024-02" db="EMBL/GenBank/DDBJ databases">
        <authorList>
            <person name="Chen Y."/>
            <person name="Shah S."/>
            <person name="Dougan E. K."/>
            <person name="Thang M."/>
            <person name="Chan C."/>
        </authorList>
    </citation>
    <scope>NUCLEOTIDE SEQUENCE [LARGE SCALE GENOMIC DNA]</scope>
</reference>
<accession>A0ABP0N0U2</accession>
<comment type="caution">
    <text evidence="1">The sequence shown here is derived from an EMBL/GenBank/DDBJ whole genome shotgun (WGS) entry which is preliminary data.</text>
</comment>
<dbReference type="Proteomes" id="UP001642464">
    <property type="component" value="Unassembled WGS sequence"/>
</dbReference>
<organism evidence="1 2">
    <name type="scientific">Durusdinium trenchii</name>
    <dbReference type="NCBI Taxonomy" id="1381693"/>
    <lineage>
        <taxon>Eukaryota</taxon>
        <taxon>Sar</taxon>
        <taxon>Alveolata</taxon>
        <taxon>Dinophyceae</taxon>
        <taxon>Suessiales</taxon>
        <taxon>Symbiodiniaceae</taxon>
        <taxon>Durusdinium</taxon>
    </lineage>
</organism>
<gene>
    <name evidence="1" type="ORF">SCF082_LOCUS30678</name>
</gene>
<name>A0ABP0N0U2_9DINO</name>
<evidence type="ECO:0000313" key="1">
    <source>
        <dbReference type="EMBL" id="CAK9057048.1"/>
    </source>
</evidence>